<reference evidence="2 3" key="1">
    <citation type="submission" date="2018-04" db="EMBL/GenBank/DDBJ databases">
        <title>Genomic Encyclopedia of Archaeal and Bacterial Type Strains, Phase II (KMG-II): from individual species to whole genera.</title>
        <authorList>
            <person name="Goeker M."/>
        </authorList>
    </citation>
    <scope>NUCLEOTIDE SEQUENCE [LARGE SCALE GENOMIC DNA]</scope>
    <source>
        <strain evidence="2 3">DSM 28823</strain>
    </source>
</reference>
<dbReference type="RefSeq" id="WP_107822431.1">
    <property type="nucleotide sequence ID" value="NZ_OY782574.1"/>
</dbReference>
<dbReference type="AlphaFoldDB" id="A0A2T5C0Z3"/>
<dbReference type="Proteomes" id="UP000243525">
    <property type="component" value="Unassembled WGS sequence"/>
</dbReference>
<keyword evidence="3" id="KW-1185">Reference proteome</keyword>
<feature type="chain" id="PRO_5015637378" evidence="1">
    <location>
        <begin position="21"/>
        <end position="312"/>
    </location>
</feature>
<gene>
    <name evidence="2" type="ORF">C8N47_10916</name>
</gene>
<dbReference type="NCBIfam" id="TIGR03519">
    <property type="entry name" value="T9SS_PorP_fam"/>
    <property type="match status" value="1"/>
</dbReference>
<dbReference type="InterPro" id="IPR019861">
    <property type="entry name" value="PorP/SprF_Bacteroidetes"/>
</dbReference>
<sequence length="312" mass="34453">MKKLFCFSFLLIIFNLAAIAQQDPQFSFYKLAQLTNNPGYAGTSRAISGLILNRTQWSGLEGAPKTKLFSAESSTELWGIKSGIGLNVIRDELGFEKTTLVNLNYAYLVETGWGNLGIGTSLGIFNKAIDGTWDAPSRGDYVVSDPYLPDENVSQVAFDLGFGLYLKSPDYFAGISVTHLNQAEISFSDDAYTFYTRHYYFTGGYTIQMSNPLFTVQPSVLYRTDLAASQTDLNVDVTYNERFTGGIGYRLNEGLIIGLSVELQSGLKAGYAYDLTTSALGADSSGSHELFLSYVFAIRKGKNKKYKSVRYL</sequence>
<accession>A0A2T5C0Z3</accession>
<dbReference type="OrthoDB" id="1320396at2"/>
<evidence type="ECO:0000256" key="1">
    <source>
        <dbReference type="SAM" id="SignalP"/>
    </source>
</evidence>
<proteinExistence type="predicted"/>
<protein>
    <submittedName>
        <fullName evidence="2">Type IX secretion system PorP/SprF family membrane protein</fullName>
    </submittedName>
</protein>
<evidence type="ECO:0000313" key="3">
    <source>
        <dbReference type="Proteomes" id="UP000243525"/>
    </source>
</evidence>
<dbReference type="EMBL" id="QAAD01000009">
    <property type="protein sequence ID" value="PTN08282.1"/>
    <property type="molecule type" value="Genomic_DNA"/>
</dbReference>
<dbReference type="Pfam" id="PF11751">
    <property type="entry name" value="PorP_SprF"/>
    <property type="match status" value="1"/>
</dbReference>
<comment type="caution">
    <text evidence="2">The sequence shown here is derived from an EMBL/GenBank/DDBJ whole genome shotgun (WGS) entry which is preliminary data.</text>
</comment>
<evidence type="ECO:0000313" key="2">
    <source>
        <dbReference type="EMBL" id="PTN08282.1"/>
    </source>
</evidence>
<name>A0A2T5C0Z3_9BACT</name>
<feature type="signal peptide" evidence="1">
    <location>
        <begin position="1"/>
        <end position="20"/>
    </location>
</feature>
<keyword evidence="1" id="KW-0732">Signal</keyword>
<organism evidence="2 3">
    <name type="scientific">Mangrovibacterium marinum</name>
    <dbReference type="NCBI Taxonomy" id="1639118"/>
    <lineage>
        <taxon>Bacteria</taxon>
        <taxon>Pseudomonadati</taxon>
        <taxon>Bacteroidota</taxon>
        <taxon>Bacteroidia</taxon>
        <taxon>Marinilabiliales</taxon>
        <taxon>Prolixibacteraceae</taxon>
        <taxon>Mangrovibacterium</taxon>
    </lineage>
</organism>